<keyword evidence="2" id="KW-1003">Cell membrane</keyword>
<evidence type="ECO:0000256" key="2">
    <source>
        <dbReference type="ARBA" id="ARBA00022475"/>
    </source>
</evidence>
<sequence>MSYSILTFFDLILVLTLLSLSWHLLNSEDIFKAVVLFISFGLLMALAWVRMRAPDVALAEAALGAGLTGPLFLAALRRMNRCHKGERRLDIDENRDGDNEKKMEQPHQRA</sequence>
<dbReference type="AlphaFoldDB" id="M1P7J4"/>
<evidence type="ECO:0000256" key="3">
    <source>
        <dbReference type="ARBA" id="ARBA00022692"/>
    </source>
</evidence>
<dbReference type="GO" id="GO:0005886">
    <property type="term" value="C:plasma membrane"/>
    <property type="evidence" value="ECO:0007669"/>
    <property type="project" value="UniProtKB-SubCell"/>
</dbReference>
<evidence type="ECO:0000256" key="7">
    <source>
        <dbReference type="SAM" id="Phobius"/>
    </source>
</evidence>
<reference evidence="10" key="1">
    <citation type="journal article" date="2013" name="Stand. Genomic Sci.">
        <title>Complete genome sequence of Desulfocapsa sulfexigens, a marine deltaproteobacterium specialized in disproportionating inorganic sulfur compounds.</title>
        <authorList>
            <person name="Finster K.W."/>
            <person name="Kjeldsen K.U."/>
            <person name="Kube M."/>
            <person name="Reinhardt R."/>
            <person name="Mussmann M."/>
            <person name="Amann R."/>
            <person name="Schreiber L."/>
        </authorList>
    </citation>
    <scope>NUCLEOTIDE SEQUENCE [LARGE SCALE GENOMIC DNA]</scope>
    <source>
        <strain evidence="10">DSM 10523 / SB164P1</strain>
    </source>
</reference>
<keyword evidence="3 7" id="KW-0812">Transmembrane</keyword>
<dbReference type="RefSeq" id="WP_015405119.1">
    <property type="nucleotide sequence ID" value="NC_020304.1"/>
</dbReference>
<protein>
    <submittedName>
        <fullName evidence="9">Putative subunit of the multisubunit Na+/H+ antiporter</fullName>
    </submittedName>
</protein>
<dbReference type="HOGENOM" id="CLU_173139_0_0_7"/>
<comment type="subcellular location">
    <subcellularLocation>
        <location evidence="1">Cell membrane</location>
        <topology evidence="1">Multi-pass membrane protein</topology>
    </subcellularLocation>
</comment>
<proteinExistence type="predicted"/>
<organism evidence="9 10">
    <name type="scientific">Desulfocapsa sulfexigens (strain DSM 10523 / SB164P1)</name>
    <dbReference type="NCBI Taxonomy" id="1167006"/>
    <lineage>
        <taxon>Bacteria</taxon>
        <taxon>Pseudomonadati</taxon>
        <taxon>Thermodesulfobacteriota</taxon>
        <taxon>Desulfobulbia</taxon>
        <taxon>Desulfobulbales</taxon>
        <taxon>Desulfocapsaceae</taxon>
        <taxon>Desulfocapsa</taxon>
    </lineage>
</organism>
<feature type="domain" description="MrpA C-terminal/MbhD" evidence="8">
    <location>
        <begin position="16"/>
        <end position="81"/>
    </location>
</feature>
<feature type="transmembrane region" description="Helical" evidence="7">
    <location>
        <begin position="30"/>
        <end position="50"/>
    </location>
</feature>
<evidence type="ECO:0000259" key="8">
    <source>
        <dbReference type="Pfam" id="PF13244"/>
    </source>
</evidence>
<dbReference type="InterPro" id="IPR025383">
    <property type="entry name" value="MrpA_C/MbhD"/>
</dbReference>
<feature type="transmembrane region" description="Helical" evidence="7">
    <location>
        <begin position="6"/>
        <end position="25"/>
    </location>
</feature>
<feature type="region of interest" description="Disordered" evidence="6">
    <location>
        <begin position="87"/>
        <end position="110"/>
    </location>
</feature>
<evidence type="ECO:0000313" key="9">
    <source>
        <dbReference type="EMBL" id="AGF79433.1"/>
    </source>
</evidence>
<dbReference type="Pfam" id="PF13244">
    <property type="entry name" value="MbhD"/>
    <property type="match status" value="1"/>
</dbReference>
<dbReference type="PATRIC" id="fig|1167006.5.peg.3135"/>
<dbReference type="Proteomes" id="UP000011721">
    <property type="component" value="Chromosome"/>
</dbReference>
<evidence type="ECO:0000313" key="10">
    <source>
        <dbReference type="Proteomes" id="UP000011721"/>
    </source>
</evidence>
<dbReference type="STRING" id="1167006.UWK_02902"/>
<keyword evidence="5 7" id="KW-0472">Membrane</keyword>
<dbReference type="eggNOG" id="COG1563">
    <property type="taxonomic scope" value="Bacteria"/>
</dbReference>
<feature type="transmembrane region" description="Helical" evidence="7">
    <location>
        <begin position="56"/>
        <end position="76"/>
    </location>
</feature>
<dbReference type="EMBL" id="CP003985">
    <property type="protein sequence ID" value="AGF79433.1"/>
    <property type="molecule type" value="Genomic_DNA"/>
</dbReference>
<name>M1P7J4_DESSD</name>
<keyword evidence="10" id="KW-1185">Reference proteome</keyword>
<evidence type="ECO:0000256" key="6">
    <source>
        <dbReference type="SAM" id="MobiDB-lite"/>
    </source>
</evidence>
<dbReference type="OrthoDB" id="2085045at2"/>
<gene>
    <name evidence="9" type="ordered locus">UWK_02902</name>
</gene>
<evidence type="ECO:0000256" key="4">
    <source>
        <dbReference type="ARBA" id="ARBA00022989"/>
    </source>
</evidence>
<dbReference type="KEGG" id="dsf:UWK_02902"/>
<accession>M1P7J4</accession>
<evidence type="ECO:0000256" key="5">
    <source>
        <dbReference type="ARBA" id="ARBA00023136"/>
    </source>
</evidence>
<keyword evidence="4 7" id="KW-1133">Transmembrane helix</keyword>
<evidence type="ECO:0000256" key="1">
    <source>
        <dbReference type="ARBA" id="ARBA00004651"/>
    </source>
</evidence>